<dbReference type="AlphaFoldDB" id="L7JXZ0"/>
<accession>L7JXZ0</accession>
<reference evidence="1 2" key="1">
    <citation type="journal article" date="2012" name="PLoS Pathog.">
        <title>The genome of the obligate intracellular parasite Trachipleistophora hominis: new insights into microsporidian genome dynamics and reductive evolution.</title>
        <authorList>
            <person name="Heinz E."/>
            <person name="Williams T.A."/>
            <person name="Nakjang S."/>
            <person name="Noel C.J."/>
            <person name="Swan D.C."/>
            <person name="Goldberg A.V."/>
            <person name="Harris S.R."/>
            <person name="Weinmaier T."/>
            <person name="Markert S."/>
            <person name="Becher D."/>
            <person name="Bernhardt J."/>
            <person name="Dagan T."/>
            <person name="Hacker C."/>
            <person name="Lucocq J.M."/>
            <person name="Schweder T."/>
            <person name="Rattei T."/>
            <person name="Hall N."/>
            <person name="Hirt R.P."/>
            <person name="Embley T.M."/>
        </authorList>
    </citation>
    <scope>NUCLEOTIDE SEQUENCE [LARGE SCALE GENOMIC DNA]</scope>
</reference>
<dbReference type="HOGENOM" id="CLU_1176129_0_0_1"/>
<evidence type="ECO:0000313" key="2">
    <source>
        <dbReference type="Proteomes" id="UP000011185"/>
    </source>
</evidence>
<protein>
    <submittedName>
        <fullName evidence="1">Uncharacterized protein</fullName>
    </submittedName>
</protein>
<name>L7JXZ0_TRAHO</name>
<sequence length="236" mass="27391">MNILLSIISFITALELRSLVYDNKLYIYPAKRRGTKTLSDFMFERNVGLGVRLKKFVLRSEDHLTVNDFWRILGKNNEELTRKNHILRLVDDKLRISPFVTPVDGVTIFSILLDLLKLPENCYIFLVVDDTEIKEIAKDAIQAFSNVNLLLRFILPKSLVLALDGFLKGRIQKKYLLVINTSGKKSVFSFYTTCKGHKKENKKVSLIRTRKLKIKKRKTNQRKTKEKILTMDTPSN</sequence>
<evidence type="ECO:0000313" key="1">
    <source>
        <dbReference type="EMBL" id="ELQ75926.1"/>
    </source>
</evidence>
<dbReference type="EMBL" id="JH993902">
    <property type="protein sequence ID" value="ELQ75926.1"/>
    <property type="molecule type" value="Genomic_DNA"/>
</dbReference>
<dbReference type="InParanoid" id="L7JXZ0"/>
<organism evidence="1 2">
    <name type="scientific">Trachipleistophora hominis</name>
    <name type="common">Microsporidian parasite</name>
    <dbReference type="NCBI Taxonomy" id="72359"/>
    <lineage>
        <taxon>Eukaryota</taxon>
        <taxon>Fungi</taxon>
        <taxon>Fungi incertae sedis</taxon>
        <taxon>Microsporidia</taxon>
        <taxon>Pleistophoridae</taxon>
        <taxon>Trachipleistophora</taxon>
    </lineage>
</organism>
<dbReference type="Proteomes" id="UP000011185">
    <property type="component" value="Unassembled WGS sequence"/>
</dbReference>
<gene>
    <name evidence="1" type="ORF">THOM_1113</name>
</gene>
<proteinExistence type="predicted"/>
<keyword evidence="2" id="KW-1185">Reference proteome</keyword>
<dbReference type="VEuPathDB" id="MicrosporidiaDB:THOM_1113"/>